<dbReference type="GO" id="GO:0005737">
    <property type="term" value="C:cytoplasm"/>
    <property type="evidence" value="ECO:0007669"/>
    <property type="project" value="TreeGrafter"/>
</dbReference>
<reference evidence="2 3" key="1">
    <citation type="journal article" date="2019" name="Nat. Microbiol.">
        <title>Mediterranean grassland soil C-N compound turnover is dependent on rainfall and depth, and is mediated by genomically divergent microorganisms.</title>
        <authorList>
            <person name="Diamond S."/>
            <person name="Andeer P.F."/>
            <person name="Li Z."/>
            <person name="Crits-Christoph A."/>
            <person name="Burstein D."/>
            <person name="Anantharaman K."/>
            <person name="Lane K.R."/>
            <person name="Thomas B.C."/>
            <person name="Pan C."/>
            <person name="Northen T.R."/>
            <person name="Banfield J.F."/>
        </authorList>
    </citation>
    <scope>NUCLEOTIDE SEQUENCE [LARGE SCALE GENOMIC DNA]</scope>
    <source>
        <strain evidence="2">WS_6</strain>
    </source>
</reference>
<evidence type="ECO:0000259" key="1">
    <source>
        <dbReference type="Pfam" id="PF01370"/>
    </source>
</evidence>
<evidence type="ECO:0000313" key="3">
    <source>
        <dbReference type="Proteomes" id="UP000316852"/>
    </source>
</evidence>
<dbReference type="InterPro" id="IPR051783">
    <property type="entry name" value="NAD(P)-dependent_oxidoreduct"/>
</dbReference>
<dbReference type="EMBL" id="VBOW01000022">
    <property type="protein sequence ID" value="TMQ59411.1"/>
    <property type="molecule type" value="Genomic_DNA"/>
</dbReference>
<dbReference type="InterPro" id="IPR036291">
    <property type="entry name" value="NAD(P)-bd_dom_sf"/>
</dbReference>
<dbReference type="GO" id="GO:0004029">
    <property type="term" value="F:aldehyde dehydrogenase (NAD+) activity"/>
    <property type="evidence" value="ECO:0007669"/>
    <property type="project" value="TreeGrafter"/>
</dbReference>
<dbReference type="SUPFAM" id="SSF51735">
    <property type="entry name" value="NAD(P)-binding Rossmann-fold domains"/>
    <property type="match status" value="1"/>
</dbReference>
<dbReference type="Gene3D" id="3.40.50.720">
    <property type="entry name" value="NAD(P)-binding Rossmann-like Domain"/>
    <property type="match status" value="1"/>
</dbReference>
<dbReference type="PANTHER" id="PTHR48079:SF6">
    <property type="entry name" value="NAD(P)-BINDING DOMAIN-CONTAINING PROTEIN-RELATED"/>
    <property type="match status" value="1"/>
</dbReference>
<dbReference type="Proteomes" id="UP000316852">
    <property type="component" value="Unassembled WGS sequence"/>
</dbReference>
<comment type="caution">
    <text evidence="2">The sequence shown here is derived from an EMBL/GenBank/DDBJ whole genome shotgun (WGS) entry which is preliminary data.</text>
</comment>
<proteinExistence type="predicted"/>
<sequence length="327" mass="35604">MKLLVLGGTQFVGRHIVDAALSHRHQVTIFHRGRTNPGLFPSAAEILGDRDGGLDPLRGGSWDAVIDVNGYVPRIVRDSTRLLSGAVERYAFISTLSVLADPSIADQDESAPRAAFHTLTTEEISKDTYGPLKAACEAAVEAAAGERALIFRPGFIVGPWDHTGRFNYWLRRASEGADMLAPGEPGAPVQFIDARDLALFVLRAVETQKTGTYHTVGPEGQLTWGRLFEECKKATGVDTCLIWVAEDFLEDRGVAPGELPMRFPGAEGLSQTNCAKAIAAGLTFRPLVDTIRDTLAWDSLHGRSDVGLSRNRERELLAAWNEARETV</sequence>
<organism evidence="2 3">
    <name type="scientific">Eiseniibacteriota bacterium</name>
    <dbReference type="NCBI Taxonomy" id="2212470"/>
    <lineage>
        <taxon>Bacteria</taxon>
        <taxon>Candidatus Eiseniibacteriota</taxon>
    </lineage>
</organism>
<dbReference type="InterPro" id="IPR001509">
    <property type="entry name" value="Epimerase_deHydtase"/>
</dbReference>
<gene>
    <name evidence="2" type="ORF">E6K76_04915</name>
</gene>
<evidence type="ECO:0000313" key="2">
    <source>
        <dbReference type="EMBL" id="TMQ59411.1"/>
    </source>
</evidence>
<feature type="domain" description="NAD-dependent epimerase/dehydratase" evidence="1">
    <location>
        <begin position="86"/>
        <end position="210"/>
    </location>
</feature>
<accession>A0A538T702</accession>
<dbReference type="PANTHER" id="PTHR48079">
    <property type="entry name" value="PROTEIN YEEZ"/>
    <property type="match status" value="1"/>
</dbReference>
<protein>
    <submittedName>
        <fullName evidence="2">Epimerase</fullName>
    </submittedName>
</protein>
<dbReference type="Pfam" id="PF01370">
    <property type="entry name" value="Epimerase"/>
    <property type="match status" value="1"/>
</dbReference>
<dbReference type="AlphaFoldDB" id="A0A538T702"/>
<name>A0A538T702_UNCEI</name>